<dbReference type="RefSeq" id="XP_025829302.1">
    <property type="nucleotide sequence ID" value="XM_025973517.1"/>
</dbReference>
<dbReference type="PANTHER" id="PTHR33887:SF4">
    <property type="entry name" value="AB2-183"/>
    <property type="match status" value="1"/>
</dbReference>
<reference evidence="3" key="1">
    <citation type="submission" date="2025-08" db="UniProtKB">
        <authorList>
            <consortium name="RefSeq"/>
        </authorList>
    </citation>
    <scope>IDENTIFICATION</scope>
    <source>
        <tissue evidence="3">Entire body</tissue>
    </source>
</reference>
<evidence type="ECO:0000313" key="3">
    <source>
        <dbReference type="RefSeq" id="XP_025829302.1"/>
    </source>
</evidence>
<dbReference type="Pfam" id="PF15874">
    <property type="entry name" value="Il2rg"/>
    <property type="match status" value="1"/>
</dbReference>
<protein>
    <submittedName>
        <fullName evidence="3">Uncharacterized protein CXorf65 homolog isoform X1</fullName>
    </submittedName>
</protein>
<dbReference type="InterPro" id="IPR039471">
    <property type="entry name" value="CXorf65-like"/>
</dbReference>
<dbReference type="PANTHER" id="PTHR33887">
    <property type="entry name" value="PB1 DOMAIN-CONTAINING PROTEIN"/>
    <property type="match status" value="1"/>
</dbReference>
<feature type="region of interest" description="Disordered" evidence="1">
    <location>
        <begin position="152"/>
        <end position="192"/>
    </location>
</feature>
<keyword evidence="2" id="KW-1185">Reference proteome</keyword>
<evidence type="ECO:0000256" key="1">
    <source>
        <dbReference type="SAM" id="MobiDB-lite"/>
    </source>
</evidence>
<gene>
    <name evidence="3" type="primary">LOC108733424</name>
</gene>
<dbReference type="InParanoid" id="A0A7F5R227"/>
<dbReference type="OrthoDB" id="2109241at2759"/>
<accession>A0A7F5R227</accession>
<name>A0A7F5R227_AGRPL</name>
<feature type="compositionally biased region" description="Basic and acidic residues" evidence="1">
    <location>
        <begin position="155"/>
        <end position="169"/>
    </location>
</feature>
<sequence>MYCIIIFAELLKNTEAVSALSLNLKNQSARSRSSFANSTVKINEKYGEHRTLYVNPNCRVQILLDYLYDVTGLEKKQAFDLCDVNGVLMNLRSLKEWDYATKVLDHQHTYYIILYEREEAGKLFIEPMLRRSSKTNADLIVLLKRQLGSNATISSREKSPRRKTIETERGSLSNRRHSSRIKKVKLSKSALQ</sequence>
<evidence type="ECO:0000313" key="2">
    <source>
        <dbReference type="Proteomes" id="UP000192223"/>
    </source>
</evidence>
<dbReference type="Proteomes" id="UP000192223">
    <property type="component" value="Unplaced"/>
</dbReference>
<dbReference type="AlphaFoldDB" id="A0A7F5R227"/>
<dbReference type="GeneID" id="108733424"/>
<feature type="compositionally biased region" description="Basic residues" evidence="1">
    <location>
        <begin position="174"/>
        <end position="186"/>
    </location>
</feature>
<organism evidence="2 3">
    <name type="scientific">Agrilus planipennis</name>
    <name type="common">Emerald ash borer</name>
    <name type="synonym">Agrilus marcopoli</name>
    <dbReference type="NCBI Taxonomy" id="224129"/>
    <lineage>
        <taxon>Eukaryota</taxon>
        <taxon>Metazoa</taxon>
        <taxon>Ecdysozoa</taxon>
        <taxon>Arthropoda</taxon>
        <taxon>Hexapoda</taxon>
        <taxon>Insecta</taxon>
        <taxon>Pterygota</taxon>
        <taxon>Neoptera</taxon>
        <taxon>Endopterygota</taxon>
        <taxon>Coleoptera</taxon>
        <taxon>Polyphaga</taxon>
        <taxon>Elateriformia</taxon>
        <taxon>Buprestoidea</taxon>
        <taxon>Buprestidae</taxon>
        <taxon>Agrilinae</taxon>
        <taxon>Agrilus</taxon>
    </lineage>
</organism>
<proteinExistence type="predicted"/>